<comment type="caution">
    <text evidence="3">The sequence shown here is derived from an EMBL/GenBank/DDBJ whole genome shotgun (WGS) entry which is preliminary data.</text>
</comment>
<protein>
    <submittedName>
        <fullName evidence="3">SPOR domain-containing protein</fullName>
    </submittedName>
</protein>
<feature type="region of interest" description="Disordered" evidence="1">
    <location>
        <begin position="68"/>
        <end position="92"/>
    </location>
</feature>
<reference evidence="3 4" key="1">
    <citation type="journal article" date="2019" name="Syst. Appl. Microbiol.">
        <title>Microvirga tunisiensis sp. nov., a root nodule symbiotic bacterium isolated from Lupinus micranthus and L. luteus grown in Northern Tunisia.</title>
        <authorList>
            <person name="Msaddak A."/>
            <person name="Rejili M."/>
            <person name="Duran D."/>
            <person name="Mars M."/>
            <person name="Palacios J.M."/>
            <person name="Ruiz-Argueso T."/>
            <person name="Rey L."/>
            <person name="Imperial J."/>
        </authorList>
    </citation>
    <scope>NUCLEOTIDE SEQUENCE [LARGE SCALE GENOMIC DNA]</scope>
    <source>
        <strain evidence="3 4">Lmie10</strain>
    </source>
</reference>
<evidence type="ECO:0000313" key="4">
    <source>
        <dbReference type="Proteomes" id="UP000403266"/>
    </source>
</evidence>
<keyword evidence="2" id="KW-0472">Membrane</keyword>
<sequence>MTDISEVETWLSAVDDRSAARDAGTTAFSTNVYSGPRMQKSLRITRLGIGATLLIGLGFPAAAMSPAAPKSKVSASSSGELSTVLRPGDRRSAEGLSLPRQWSVQLAGSFSKDRALASLVSLRDRHRDALGIGSPIVINTPYGNRGPSAFYRVHLPASSRTAAIELCTKLHSDGEGCIVLATP</sequence>
<evidence type="ECO:0000256" key="2">
    <source>
        <dbReference type="SAM" id="Phobius"/>
    </source>
</evidence>
<dbReference type="Proteomes" id="UP000403266">
    <property type="component" value="Unassembled WGS sequence"/>
</dbReference>
<gene>
    <name evidence="3" type="ORF">FS320_10700</name>
</gene>
<feature type="transmembrane region" description="Helical" evidence="2">
    <location>
        <begin position="47"/>
        <end position="68"/>
    </location>
</feature>
<dbReference type="EMBL" id="VOSK01000029">
    <property type="protein sequence ID" value="MPR25689.1"/>
    <property type="molecule type" value="Genomic_DNA"/>
</dbReference>
<accession>A0A5N7MH40</accession>
<evidence type="ECO:0000256" key="1">
    <source>
        <dbReference type="SAM" id="MobiDB-lite"/>
    </source>
</evidence>
<keyword evidence="2" id="KW-1133">Transmembrane helix</keyword>
<feature type="compositionally biased region" description="Low complexity" evidence="1">
    <location>
        <begin position="68"/>
        <end position="78"/>
    </location>
</feature>
<dbReference type="AlphaFoldDB" id="A0A5N7MH40"/>
<dbReference type="OrthoDB" id="8479416at2"/>
<proteinExistence type="predicted"/>
<keyword evidence="4" id="KW-1185">Reference proteome</keyword>
<evidence type="ECO:0000313" key="3">
    <source>
        <dbReference type="EMBL" id="MPR25689.1"/>
    </source>
</evidence>
<name>A0A5N7MH40_9HYPH</name>
<organism evidence="3 4">
    <name type="scientific">Microvirga tunisiensis</name>
    <dbReference type="NCBI Taxonomy" id="2108360"/>
    <lineage>
        <taxon>Bacteria</taxon>
        <taxon>Pseudomonadati</taxon>
        <taxon>Pseudomonadota</taxon>
        <taxon>Alphaproteobacteria</taxon>
        <taxon>Hyphomicrobiales</taxon>
        <taxon>Methylobacteriaceae</taxon>
        <taxon>Microvirga</taxon>
    </lineage>
</organism>
<keyword evidence="2" id="KW-0812">Transmembrane</keyword>